<gene>
    <name evidence="2" type="ORF">CEN91_133</name>
</gene>
<dbReference type="EMBL" id="VMGI01000012">
    <property type="protein sequence ID" value="TSC93730.1"/>
    <property type="molecule type" value="Genomic_DNA"/>
</dbReference>
<keyword evidence="1" id="KW-0472">Membrane</keyword>
<keyword evidence="1" id="KW-1133">Transmembrane helix</keyword>
<reference evidence="2 3" key="1">
    <citation type="submission" date="2017-07" db="EMBL/GenBank/DDBJ databases">
        <title>Mechanisms for carbon and nitrogen cycling indicate functional differentiation within the Candidate Phyla Radiation.</title>
        <authorList>
            <person name="Danczak R.E."/>
            <person name="Johnston M.D."/>
            <person name="Kenah C."/>
            <person name="Slattery M."/>
            <person name="Wrighton K.C."/>
            <person name="Wilkins M.J."/>
        </authorList>
    </citation>
    <scope>NUCLEOTIDE SEQUENCE [LARGE SCALE GENOMIC DNA]</scope>
    <source>
        <strain evidence="2">Licking1014_85</strain>
    </source>
</reference>
<feature type="transmembrane region" description="Helical" evidence="1">
    <location>
        <begin position="6"/>
        <end position="25"/>
    </location>
</feature>
<organism evidence="2 3">
    <name type="scientific">Candidatus Berkelbacteria bacterium Licking1014_85</name>
    <dbReference type="NCBI Taxonomy" id="2017148"/>
    <lineage>
        <taxon>Bacteria</taxon>
        <taxon>Candidatus Berkelbacteria</taxon>
    </lineage>
</organism>
<dbReference type="AlphaFoldDB" id="A0A554LLJ0"/>
<keyword evidence="1" id="KW-0812">Transmembrane</keyword>
<evidence type="ECO:0000313" key="3">
    <source>
        <dbReference type="Proteomes" id="UP000315589"/>
    </source>
</evidence>
<protein>
    <submittedName>
        <fullName evidence="2">Uncharacterized protein</fullName>
    </submittedName>
</protein>
<proteinExistence type="predicted"/>
<evidence type="ECO:0000313" key="2">
    <source>
        <dbReference type="EMBL" id="TSC93730.1"/>
    </source>
</evidence>
<accession>A0A554LLJ0</accession>
<evidence type="ECO:0000256" key="1">
    <source>
        <dbReference type="SAM" id="Phobius"/>
    </source>
</evidence>
<name>A0A554LLJ0_9BACT</name>
<comment type="caution">
    <text evidence="2">The sequence shown here is derived from an EMBL/GenBank/DDBJ whole genome shotgun (WGS) entry which is preliminary data.</text>
</comment>
<sequence length="89" mass="9704">MKNSNFSLGFLLSLIIIAIFAYLFYSAKANAVEAFSNETGVKKIDSEIFPQKNSGESVADILQKLTTVDNLPINLSNDDLSSNDPFGNL</sequence>
<dbReference type="Proteomes" id="UP000315589">
    <property type="component" value="Unassembled WGS sequence"/>
</dbReference>